<evidence type="ECO:0000313" key="2">
    <source>
        <dbReference type="Proteomes" id="UP001595814"/>
    </source>
</evidence>
<dbReference type="Proteomes" id="UP001595814">
    <property type="component" value="Unassembled WGS sequence"/>
</dbReference>
<accession>A0ABV8JNI3</accession>
<evidence type="ECO:0000313" key="1">
    <source>
        <dbReference type="EMBL" id="MFC4096403.1"/>
    </source>
</evidence>
<comment type="caution">
    <text evidence="1">The sequence shown here is derived from an EMBL/GenBank/DDBJ whole genome shotgun (WGS) entry which is preliminary data.</text>
</comment>
<protein>
    <submittedName>
        <fullName evidence="1">Uncharacterized protein</fullName>
    </submittedName>
</protein>
<dbReference type="RefSeq" id="WP_192463669.1">
    <property type="nucleotide sequence ID" value="NZ_JACYFJ010000010.1"/>
</dbReference>
<dbReference type="EMBL" id="JBHSAW010000007">
    <property type="protein sequence ID" value="MFC4096403.1"/>
    <property type="molecule type" value="Genomic_DNA"/>
</dbReference>
<gene>
    <name evidence="1" type="ORF">ACFOUT_11005</name>
</gene>
<sequence>MPITKKIIVSFLIVFTFQNSTGQNTDNQERINDIYKTMADSNFDIVIRLDNEMNDNDVNARVKIIKSFVSGAEISYSRDSVGNIKTLLSSGGLSSSSCESDNFGFLVVALKDNEWKGCMIADRD</sequence>
<reference evidence="2" key="1">
    <citation type="journal article" date="2019" name="Int. J. Syst. Evol. Microbiol.">
        <title>The Global Catalogue of Microorganisms (GCM) 10K type strain sequencing project: providing services to taxonomists for standard genome sequencing and annotation.</title>
        <authorList>
            <consortium name="The Broad Institute Genomics Platform"/>
            <consortium name="The Broad Institute Genome Sequencing Center for Infectious Disease"/>
            <person name="Wu L."/>
            <person name="Ma J."/>
        </authorList>
    </citation>
    <scope>NUCLEOTIDE SEQUENCE [LARGE SCALE GENOMIC DNA]</scope>
    <source>
        <strain evidence="2">CECT 7477</strain>
    </source>
</reference>
<proteinExistence type="predicted"/>
<organism evidence="1 2">
    <name type="scientific">Euzebyella saccharophila</name>
    <dbReference type="NCBI Taxonomy" id="679664"/>
    <lineage>
        <taxon>Bacteria</taxon>
        <taxon>Pseudomonadati</taxon>
        <taxon>Bacteroidota</taxon>
        <taxon>Flavobacteriia</taxon>
        <taxon>Flavobacteriales</taxon>
        <taxon>Flavobacteriaceae</taxon>
        <taxon>Euzebyella</taxon>
    </lineage>
</organism>
<name>A0ABV8JNI3_9FLAO</name>
<keyword evidence="2" id="KW-1185">Reference proteome</keyword>